<protein>
    <submittedName>
        <fullName evidence="1">Uncharacterized protein</fullName>
    </submittedName>
</protein>
<accession>A0AAP0RRK2</accession>
<keyword evidence="2" id="KW-1185">Reference proteome</keyword>
<reference evidence="1 2" key="1">
    <citation type="journal article" date="2024" name="Plant J.">
        <title>Genome sequences and population genomics reveal climatic adaptation and genomic divergence between two closely related sweetgum species.</title>
        <authorList>
            <person name="Xu W.Q."/>
            <person name="Ren C.Q."/>
            <person name="Zhang X.Y."/>
            <person name="Comes H.P."/>
            <person name="Liu X.H."/>
            <person name="Li Y.G."/>
            <person name="Kettle C.J."/>
            <person name="Jalonen R."/>
            <person name="Gaisberger H."/>
            <person name="Ma Y.Z."/>
            <person name="Qiu Y.X."/>
        </authorList>
    </citation>
    <scope>NUCLEOTIDE SEQUENCE [LARGE SCALE GENOMIC DNA]</scope>
    <source>
        <strain evidence="1">Hangzhou</strain>
    </source>
</reference>
<name>A0AAP0RRK2_LIQFO</name>
<dbReference type="AlphaFoldDB" id="A0AAP0RRK2"/>
<evidence type="ECO:0000313" key="2">
    <source>
        <dbReference type="Proteomes" id="UP001415857"/>
    </source>
</evidence>
<comment type="caution">
    <text evidence="1">The sequence shown here is derived from an EMBL/GenBank/DDBJ whole genome shotgun (WGS) entry which is preliminary data.</text>
</comment>
<proteinExistence type="predicted"/>
<organism evidence="1 2">
    <name type="scientific">Liquidambar formosana</name>
    <name type="common">Formosan gum</name>
    <dbReference type="NCBI Taxonomy" id="63359"/>
    <lineage>
        <taxon>Eukaryota</taxon>
        <taxon>Viridiplantae</taxon>
        <taxon>Streptophyta</taxon>
        <taxon>Embryophyta</taxon>
        <taxon>Tracheophyta</taxon>
        <taxon>Spermatophyta</taxon>
        <taxon>Magnoliopsida</taxon>
        <taxon>eudicotyledons</taxon>
        <taxon>Gunneridae</taxon>
        <taxon>Pentapetalae</taxon>
        <taxon>Saxifragales</taxon>
        <taxon>Altingiaceae</taxon>
        <taxon>Liquidambar</taxon>
    </lineage>
</organism>
<evidence type="ECO:0000313" key="1">
    <source>
        <dbReference type="EMBL" id="KAK9283034.1"/>
    </source>
</evidence>
<gene>
    <name evidence="1" type="ORF">L1049_011262</name>
</gene>
<dbReference type="EMBL" id="JBBPBK010000006">
    <property type="protein sequence ID" value="KAK9283034.1"/>
    <property type="molecule type" value="Genomic_DNA"/>
</dbReference>
<sequence>MDKSSVSERVAIEGQEGAQQPHLVLAHKLFLLTHPGVPDIEKVRLQEEVFASVKADDMAPLYETLAADSVLEMDQAVLDSMRAKIKEEIKKLDEK</sequence>
<dbReference type="Proteomes" id="UP001415857">
    <property type="component" value="Unassembled WGS sequence"/>
</dbReference>